<sequence>NYGTHYWCTRCRSMIAHAEAERFPAGKLRCPECGHPLRTRPINSKSKAMVRIDA</sequence>
<gene>
    <name evidence="1" type="ORF">S01H1_85012</name>
</gene>
<reference evidence="1" key="1">
    <citation type="journal article" date="2014" name="Front. Microbiol.">
        <title>High frequency of phylogenetically diverse reductive dehalogenase-homologous genes in deep subseafloor sedimentary metagenomes.</title>
        <authorList>
            <person name="Kawai M."/>
            <person name="Futagami T."/>
            <person name="Toyoda A."/>
            <person name="Takaki Y."/>
            <person name="Nishi S."/>
            <person name="Hori S."/>
            <person name="Arai W."/>
            <person name="Tsubouchi T."/>
            <person name="Morono Y."/>
            <person name="Uchiyama I."/>
            <person name="Ito T."/>
            <person name="Fujiyama A."/>
            <person name="Inagaki F."/>
            <person name="Takami H."/>
        </authorList>
    </citation>
    <scope>NUCLEOTIDE SEQUENCE</scope>
    <source>
        <strain evidence="1">Expedition CK06-06</strain>
    </source>
</reference>
<comment type="caution">
    <text evidence="1">The sequence shown here is derived from an EMBL/GenBank/DDBJ whole genome shotgun (WGS) entry which is preliminary data.</text>
</comment>
<accession>X0YCV9</accession>
<proteinExistence type="predicted"/>
<feature type="non-terminal residue" evidence="1">
    <location>
        <position position="1"/>
    </location>
</feature>
<dbReference type="EMBL" id="BARS01058219">
    <property type="protein sequence ID" value="GAG46523.1"/>
    <property type="molecule type" value="Genomic_DNA"/>
</dbReference>
<evidence type="ECO:0000313" key="1">
    <source>
        <dbReference type="EMBL" id="GAG46523.1"/>
    </source>
</evidence>
<name>X0YCV9_9ZZZZ</name>
<protein>
    <submittedName>
        <fullName evidence="1">Uncharacterized protein</fullName>
    </submittedName>
</protein>
<dbReference type="AlphaFoldDB" id="X0YCV9"/>
<organism evidence="1">
    <name type="scientific">marine sediment metagenome</name>
    <dbReference type="NCBI Taxonomy" id="412755"/>
    <lineage>
        <taxon>unclassified sequences</taxon>
        <taxon>metagenomes</taxon>
        <taxon>ecological metagenomes</taxon>
    </lineage>
</organism>